<evidence type="ECO:0000313" key="3">
    <source>
        <dbReference type="EMBL" id="SDJ69636.1"/>
    </source>
</evidence>
<dbReference type="InterPro" id="IPR036111">
    <property type="entry name" value="Mal/L-sulfo/L-lacto_DH-like_sf"/>
</dbReference>
<dbReference type="EMBL" id="FNEE01000008">
    <property type="protein sequence ID" value="SDJ69636.1"/>
    <property type="molecule type" value="Genomic_DNA"/>
</dbReference>
<protein>
    <submittedName>
        <fullName evidence="3">Ureidoglycolate dehydrogenase (NAD+)</fullName>
    </submittedName>
</protein>
<dbReference type="InterPro" id="IPR003767">
    <property type="entry name" value="Malate/L-lactate_DH-like"/>
</dbReference>
<dbReference type="PANTHER" id="PTHR11091:SF0">
    <property type="entry name" value="MALATE DEHYDROGENASE"/>
    <property type="match status" value="1"/>
</dbReference>
<organism evidence="3 4">
    <name type="scientific">Mesorhizobium muleiense</name>
    <dbReference type="NCBI Taxonomy" id="1004279"/>
    <lineage>
        <taxon>Bacteria</taxon>
        <taxon>Pseudomonadati</taxon>
        <taxon>Pseudomonadota</taxon>
        <taxon>Alphaproteobacteria</taxon>
        <taxon>Hyphomicrobiales</taxon>
        <taxon>Phyllobacteriaceae</taxon>
        <taxon>Mesorhizobium</taxon>
    </lineage>
</organism>
<dbReference type="SUPFAM" id="SSF89733">
    <property type="entry name" value="L-sulfolactate dehydrogenase-like"/>
    <property type="match status" value="1"/>
</dbReference>
<dbReference type="Proteomes" id="UP000198894">
    <property type="component" value="Unassembled WGS sequence"/>
</dbReference>
<dbReference type="PANTHER" id="PTHR11091">
    <property type="entry name" value="OXIDOREDUCTASE-RELATED"/>
    <property type="match status" value="1"/>
</dbReference>
<gene>
    <name evidence="3" type="ORF">SAMN05428953_10892</name>
</gene>
<evidence type="ECO:0000256" key="1">
    <source>
        <dbReference type="ARBA" id="ARBA00006056"/>
    </source>
</evidence>
<dbReference type="Gene3D" id="3.30.1370.60">
    <property type="entry name" value="Hypothetical oxidoreductase yiak, domain 2"/>
    <property type="match status" value="1"/>
</dbReference>
<keyword evidence="4" id="KW-1185">Reference proteome</keyword>
<dbReference type="InterPro" id="IPR043144">
    <property type="entry name" value="Mal/L-sulf/L-lact_DH-like_ah"/>
</dbReference>
<sequence length="345" mass="35327">MPVAQESKLTNFATALLNAAGYTPDEAVQSARLLVWANLRGADSHGVLRIPRYIEMIETAVVRSGQQPKLIREFGATCVFDYGKAPGAVAMMHAAGKAADLAEAFGIGWCGARAISHAGAIGYFTTKLAERGLIGIAMTASRPFMSYFGAKGEALSTNPLSIAIPRPGGADPIVLDMSTAAVALGKIMAAKDSGKPIPRGWAIDANGVETQDPHEVAAILPMAGPKGSGLSLMIEILSSVLVGNAVIAPFLRGEKNGGFNGLVLAINPAAFGDSSSFLASVGSLAGAIHALDPAAGSDGVKLPGERGFQTGRERTANGIPLAKGTAKNLADAAVRLGLTVPAFLQ</sequence>
<dbReference type="InterPro" id="IPR043143">
    <property type="entry name" value="Mal/L-sulf/L-lact_DH-like_NADP"/>
</dbReference>
<name>A0A1G8VUG8_9HYPH</name>
<keyword evidence="2" id="KW-0560">Oxidoreductase</keyword>
<dbReference type="GO" id="GO:0016491">
    <property type="term" value="F:oxidoreductase activity"/>
    <property type="evidence" value="ECO:0007669"/>
    <property type="project" value="UniProtKB-KW"/>
</dbReference>
<dbReference type="Pfam" id="PF02615">
    <property type="entry name" value="Ldh_2"/>
    <property type="match status" value="1"/>
</dbReference>
<dbReference type="Gene3D" id="1.10.1530.10">
    <property type="match status" value="1"/>
</dbReference>
<reference evidence="4" key="1">
    <citation type="submission" date="2016-10" db="EMBL/GenBank/DDBJ databases">
        <authorList>
            <person name="Varghese N."/>
            <person name="Submissions S."/>
        </authorList>
    </citation>
    <scope>NUCLEOTIDE SEQUENCE [LARGE SCALE GENOMIC DNA]</scope>
    <source>
        <strain evidence="4">CGMCC 1.11022</strain>
    </source>
</reference>
<dbReference type="AlphaFoldDB" id="A0A1G8VUG8"/>
<comment type="similarity">
    <text evidence="1">Belongs to the LDH2/MDH2 oxidoreductase family.</text>
</comment>
<evidence type="ECO:0000256" key="2">
    <source>
        <dbReference type="ARBA" id="ARBA00023002"/>
    </source>
</evidence>
<dbReference type="RefSeq" id="WP_091594680.1">
    <property type="nucleotide sequence ID" value="NZ_FNEE01000008.1"/>
</dbReference>
<evidence type="ECO:0000313" key="4">
    <source>
        <dbReference type="Proteomes" id="UP000198894"/>
    </source>
</evidence>
<accession>A0A1G8VUG8</accession>
<proteinExistence type="inferred from homology"/>